<keyword evidence="11" id="KW-0472">Membrane</keyword>
<feature type="domain" description="RING-type" evidence="12">
    <location>
        <begin position="158"/>
        <end position="200"/>
    </location>
</feature>
<proteinExistence type="predicted"/>
<keyword evidence="8" id="KW-0862">Zinc</keyword>
<dbReference type="GO" id="GO:0061630">
    <property type="term" value="F:ubiquitin protein ligase activity"/>
    <property type="evidence" value="ECO:0007669"/>
    <property type="project" value="UniProtKB-EC"/>
</dbReference>
<dbReference type="PROSITE" id="PS50089">
    <property type="entry name" value="ZF_RING_2"/>
    <property type="match status" value="1"/>
</dbReference>
<evidence type="ECO:0000259" key="12">
    <source>
        <dbReference type="PROSITE" id="PS50089"/>
    </source>
</evidence>
<keyword evidence="11" id="KW-0812">Transmembrane</keyword>
<keyword evidence="5" id="KW-0479">Metal-binding</keyword>
<evidence type="ECO:0000256" key="8">
    <source>
        <dbReference type="ARBA" id="ARBA00022833"/>
    </source>
</evidence>
<evidence type="ECO:0000256" key="1">
    <source>
        <dbReference type="ARBA" id="ARBA00000900"/>
    </source>
</evidence>
<reference evidence="13" key="1">
    <citation type="journal article" date="2013" name="J. Plant Res.">
        <title>Effect of fungi and light on seed germination of three Opuntia species from semiarid lands of central Mexico.</title>
        <authorList>
            <person name="Delgado-Sanchez P."/>
            <person name="Jimenez-Bremont J.F."/>
            <person name="Guerrero-Gonzalez Mde L."/>
            <person name="Flores J."/>
        </authorList>
    </citation>
    <scope>NUCLEOTIDE SEQUENCE</scope>
    <source>
        <tissue evidence="13">Cladode</tissue>
    </source>
</reference>
<dbReference type="CDD" id="cd16461">
    <property type="entry name" value="RING-H2_EL5-like"/>
    <property type="match status" value="1"/>
</dbReference>
<feature type="region of interest" description="Disordered" evidence="10">
    <location>
        <begin position="245"/>
        <end position="269"/>
    </location>
</feature>
<keyword evidence="11" id="KW-1133">Transmembrane helix</keyword>
<evidence type="ECO:0000256" key="9">
    <source>
        <dbReference type="PROSITE-ProRule" id="PRU00175"/>
    </source>
</evidence>
<dbReference type="PANTHER" id="PTHR46913">
    <property type="entry name" value="RING-H2 FINGER PROTEIN ATL16"/>
    <property type="match status" value="1"/>
</dbReference>
<feature type="transmembrane region" description="Helical" evidence="11">
    <location>
        <begin position="48"/>
        <end position="68"/>
    </location>
</feature>
<dbReference type="AlphaFoldDB" id="A0A7C9A2F1"/>
<name>A0A7C9A2F1_OPUST</name>
<evidence type="ECO:0000256" key="5">
    <source>
        <dbReference type="ARBA" id="ARBA00022723"/>
    </source>
</evidence>
<keyword evidence="6 9" id="KW-0863">Zinc-finger</keyword>
<reference evidence="13" key="2">
    <citation type="submission" date="2020-07" db="EMBL/GenBank/DDBJ databases">
        <authorList>
            <person name="Vera ALvarez R."/>
            <person name="Arias-Moreno D.M."/>
            <person name="Jimenez-Jacinto V."/>
            <person name="Jimenez-Bremont J.F."/>
            <person name="Swaminathan K."/>
            <person name="Moose S.P."/>
            <person name="Guerrero-Gonzalez M.L."/>
            <person name="Marino-Ramirez L."/>
            <person name="Landsman D."/>
            <person name="Rodriguez-Kessler M."/>
            <person name="Delgado-Sanchez P."/>
        </authorList>
    </citation>
    <scope>NUCLEOTIDE SEQUENCE</scope>
    <source>
        <tissue evidence="13">Cladode</tissue>
    </source>
</reference>
<dbReference type="GO" id="GO:0008270">
    <property type="term" value="F:zinc ion binding"/>
    <property type="evidence" value="ECO:0007669"/>
    <property type="project" value="UniProtKB-KW"/>
</dbReference>
<evidence type="ECO:0000256" key="2">
    <source>
        <dbReference type="ARBA" id="ARBA00004906"/>
    </source>
</evidence>
<accession>A0A7C9A2F1</accession>
<dbReference type="InterPro" id="IPR013083">
    <property type="entry name" value="Znf_RING/FYVE/PHD"/>
</dbReference>
<evidence type="ECO:0000256" key="4">
    <source>
        <dbReference type="ARBA" id="ARBA00022679"/>
    </source>
</evidence>
<organism evidence="13">
    <name type="scientific">Opuntia streptacantha</name>
    <name type="common">Prickly pear cactus</name>
    <name type="synonym">Opuntia cardona</name>
    <dbReference type="NCBI Taxonomy" id="393608"/>
    <lineage>
        <taxon>Eukaryota</taxon>
        <taxon>Viridiplantae</taxon>
        <taxon>Streptophyta</taxon>
        <taxon>Embryophyta</taxon>
        <taxon>Tracheophyta</taxon>
        <taxon>Spermatophyta</taxon>
        <taxon>Magnoliopsida</taxon>
        <taxon>eudicotyledons</taxon>
        <taxon>Gunneridae</taxon>
        <taxon>Pentapetalae</taxon>
        <taxon>Caryophyllales</taxon>
        <taxon>Cactineae</taxon>
        <taxon>Cactaceae</taxon>
        <taxon>Opuntioideae</taxon>
        <taxon>Opuntia</taxon>
    </lineage>
</organism>
<dbReference type="EMBL" id="GISG01187928">
    <property type="protein sequence ID" value="MBA4655475.1"/>
    <property type="molecule type" value="Transcribed_RNA"/>
</dbReference>
<sequence length="417" mass="47834">MAAKPPEHHHPPRRWGPAMPPSLSTTSSSFIAHHSPPSNLPIDFSPPLIAMVVVAAAAFLIVTYSRLISRRLFPPFHRIHRRYRRWRRRRRLRPHFPTSDSESPPPLYESSDGFYVYSPYGLDESVIKNIPLSIYKLPKSSKSLSSKLGFSEEEFHDCAVCLLEFEDGDYIRTLPVCSHSFHVDCIDIWLRSHATCPLCRAGVLVPPPQESPLTPLMAARIRPSLDEGLLLESMFLEPLLEGPEQRSGEIQPAGHEDLLSPGRIVQSEDRRSNRRELDFLLKRSYSFGFERTFPSERLVLEAATTPYHHHRHNHRRSFFWTKRPSSTPFRSITKSRVFSFRQNRVPVKSPSFFRRRGFLPTSESSASFRFGGSSRRMKYMTSPVLGRAAGATFSFSSSRMRCGDPEALISPERYKRR</sequence>
<keyword evidence="4" id="KW-0808">Transferase</keyword>
<dbReference type="EC" id="2.3.2.27" evidence="3"/>
<dbReference type="EMBL" id="GISG01187927">
    <property type="protein sequence ID" value="MBA4655474.1"/>
    <property type="molecule type" value="Transcribed_RNA"/>
</dbReference>
<protein>
    <recommendedName>
        <fullName evidence="3">RING-type E3 ubiquitin transferase</fullName>
        <ecNumber evidence="3">2.3.2.27</ecNumber>
    </recommendedName>
</protein>
<dbReference type="Gene3D" id="3.30.40.10">
    <property type="entry name" value="Zinc/RING finger domain, C3HC4 (zinc finger)"/>
    <property type="match status" value="1"/>
</dbReference>
<dbReference type="SMART" id="SM00184">
    <property type="entry name" value="RING"/>
    <property type="match status" value="1"/>
</dbReference>
<dbReference type="SUPFAM" id="SSF57850">
    <property type="entry name" value="RING/U-box"/>
    <property type="match status" value="1"/>
</dbReference>
<evidence type="ECO:0000256" key="3">
    <source>
        <dbReference type="ARBA" id="ARBA00012483"/>
    </source>
</evidence>
<dbReference type="UniPathway" id="UPA00143"/>
<dbReference type="InterPro" id="IPR044600">
    <property type="entry name" value="ATL1/ATL16-like"/>
</dbReference>
<dbReference type="GO" id="GO:0016567">
    <property type="term" value="P:protein ubiquitination"/>
    <property type="evidence" value="ECO:0007669"/>
    <property type="project" value="UniProtKB-UniPathway"/>
</dbReference>
<comment type="catalytic activity">
    <reaction evidence="1">
        <text>S-ubiquitinyl-[E2 ubiquitin-conjugating enzyme]-L-cysteine + [acceptor protein]-L-lysine = [E2 ubiquitin-conjugating enzyme]-L-cysteine + N(6)-ubiquitinyl-[acceptor protein]-L-lysine.</text>
        <dbReference type="EC" id="2.3.2.27"/>
    </reaction>
</comment>
<dbReference type="Pfam" id="PF13639">
    <property type="entry name" value="zf-RING_2"/>
    <property type="match status" value="1"/>
</dbReference>
<evidence type="ECO:0000256" key="6">
    <source>
        <dbReference type="ARBA" id="ARBA00022771"/>
    </source>
</evidence>
<comment type="pathway">
    <text evidence="2">Protein modification; protein ubiquitination.</text>
</comment>
<dbReference type="PANTHER" id="PTHR46913:SF21">
    <property type="entry name" value="RING-TYPE E3 UBIQUITIN TRANSFERASE"/>
    <property type="match status" value="1"/>
</dbReference>
<keyword evidence="7" id="KW-0833">Ubl conjugation pathway</keyword>
<evidence type="ECO:0000256" key="10">
    <source>
        <dbReference type="SAM" id="MobiDB-lite"/>
    </source>
</evidence>
<evidence type="ECO:0000313" key="13">
    <source>
        <dbReference type="EMBL" id="MBA4655475.1"/>
    </source>
</evidence>
<dbReference type="InterPro" id="IPR001841">
    <property type="entry name" value="Znf_RING"/>
</dbReference>
<evidence type="ECO:0000256" key="7">
    <source>
        <dbReference type="ARBA" id="ARBA00022786"/>
    </source>
</evidence>
<evidence type="ECO:0000256" key="11">
    <source>
        <dbReference type="SAM" id="Phobius"/>
    </source>
</evidence>
<dbReference type="FunFam" id="3.30.40.10:FF:000591">
    <property type="entry name" value="RING-H2 finger protein ATL65"/>
    <property type="match status" value="1"/>
</dbReference>